<evidence type="ECO:0000256" key="1">
    <source>
        <dbReference type="SAM" id="Phobius"/>
    </source>
</evidence>
<evidence type="ECO:0000313" key="2">
    <source>
        <dbReference type="EMBL" id="TNV83926.1"/>
    </source>
</evidence>
<protein>
    <submittedName>
        <fullName evidence="2">Uncharacterized protein</fullName>
    </submittedName>
</protein>
<comment type="caution">
    <text evidence="2">The sequence shown here is derived from an EMBL/GenBank/DDBJ whole genome shotgun (WGS) entry which is preliminary data.</text>
</comment>
<feature type="transmembrane region" description="Helical" evidence="1">
    <location>
        <begin position="72"/>
        <end position="97"/>
    </location>
</feature>
<accession>A0A8J8NY39</accession>
<proteinExistence type="predicted"/>
<dbReference type="EMBL" id="RRYP01003312">
    <property type="protein sequence ID" value="TNV83926.1"/>
    <property type="molecule type" value="Genomic_DNA"/>
</dbReference>
<feature type="transmembrane region" description="Helical" evidence="1">
    <location>
        <begin position="44"/>
        <end position="66"/>
    </location>
</feature>
<organism evidence="2 3">
    <name type="scientific">Halteria grandinella</name>
    <dbReference type="NCBI Taxonomy" id="5974"/>
    <lineage>
        <taxon>Eukaryota</taxon>
        <taxon>Sar</taxon>
        <taxon>Alveolata</taxon>
        <taxon>Ciliophora</taxon>
        <taxon>Intramacronucleata</taxon>
        <taxon>Spirotrichea</taxon>
        <taxon>Stichotrichia</taxon>
        <taxon>Sporadotrichida</taxon>
        <taxon>Halteriidae</taxon>
        <taxon>Halteria</taxon>
    </lineage>
</organism>
<gene>
    <name evidence="2" type="ORF">FGO68_gene13574</name>
</gene>
<dbReference type="AlphaFoldDB" id="A0A8J8NY39"/>
<dbReference type="Proteomes" id="UP000785679">
    <property type="component" value="Unassembled WGS sequence"/>
</dbReference>
<keyword evidence="1" id="KW-0472">Membrane</keyword>
<sequence>MKLFFIFQAKVCNDFLIFLKQFFVNGWCKFMTFSTTSSYFSREVFLSFFNGLLLQSIQLCLLNLLISQCICQILLCILCICTLRSYSLVFLFLFLCLEYAKSIPI</sequence>
<reference evidence="2" key="1">
    <citation type="submission" date="2019-06" db="EMBL/GenBank/DDBJ databases">
        <authorList>
            <person name="Zheng W."/>
        </authorList>
    </citation>
    <scope>NUCLEOTIDE SEQUENCE</scope>
    <source>
        <strain evidence="2">QDHG01</strain>
    </source>
</reference>
<keyword evidence="3" id="KW-1185">Reference proteome</keyword>
<keyword evidence="1" id="KW-1133">Transmembrane helix</keyword>
<name>A0A8J8NY39_HALGN</name>
<keyword evidence="1" id="KW-0812">Transmembrane</keyword>
<evidence type="ECO:0000313" key="3">
    <source>
        <dbReference type="Proteomes" id="UP000785679"/>
    </source>
</evidence>